<dbReference type="AlphaFoldDB" id="A0A7R8W641"/>
<gene>
    <name evidence="2" type="ORF">CTOB1V02_LOCUS1668</name>
</gene>
<feature type="region of interest" description="Disordered" evidence="1">
    <location>
        <begin position="166"/>
        <end position="232"/>
    </location>
</feature>
<dbReference type="EMBL" id="OB660240">
    <property type="protein sequence ID" value="CAD7223688.1"/>
    <property type="molecule type" value="Genomic_DNA"/>
</dbReference>
<proteinExistence type="predicted"/>
<dbReference type="Pfam" id="PF13917">
    <property type="entry name" value="zf-CCHC_3"/>
    <property type="match status" value="1"/>
</dbReference>
<protein>
    <submittedName>
        <fullName evidence="2">Uncharacterized protein</fullName>
    </submittedName>
</protein>
<dbReference type="SUPFAM" id="SSF55120">
    <property type="entry name" value="Pseudouridine synthase"/>
    <property type="match status" value="1"/>
</dbReference>
<evidence type="ECO:0000256" key="1">
    <source>
        <dbReference type="SAM" id="MobiDB-lite"/>
    </source>
</evidence>
<reference evidence="2" key="1">
    <citation type="submission" date="2020-11" db="EMBL/GenBank/DDBJ databases">
        <authorList>
            <person name="Tran Van P."/>
        </authorList>
    </citation>
    <scope>NUCLEOTIDE SEQUENCE</scope>
</reference>
<feature type="compositionally biased region" description="Pro residues" evidence="1">
    <location>
        <begin position="193"/>
        <end position="202"/>
    </location>
</feature>
<dbReference type="GO" id="GO:0003723">
    <property type="term" value="F:RNA binding"/>
    <property type="evidence" value="ECO:0007669"/>
    <property type="project" value="InterPro"/>
</dbReference>
<name>A0A7R8W641_9CRUS</name>
<dbReference type="GO" id="GO:0001522">
    <property type="term" value="P:pseudouridine synthesis"/>
    <property type="evidence" value="ECO:0007669"/>
    <property type="project" value="InterPro"/>
</dbReference>
<dbReference type="InterPro" id="IPR020103">
    <property type="entry name" value="PsdUridine_synth_cat_dom_sf"/>
</dbReference>
<accession>A0A7R8W641</accession>
<evidence type="ECO:0000313" key="2">
    <source>
        <dbReference type="EMBL" id="CAD7223688.1"/>
    </source>
</evidence>
<sequence length="232" mass="26403">MGVWGRFGEGRANNPNGRFKPPPKPDGSTFRCQKCLEKGHFTYECMPRYAVFYGYIGTYLRSSARSVSKIQLPVDFTSVQGIFEEALKIFRPAEREWETAFYLSSRVHRALIVHDEFSSRHDALSRTYMYRFGVVKSANPRGIRLPLMEMQRSYLFAASPFPGLRRRFSVQDQPPPPPPARILQHLNVRGEGPAPPPPPPPARILQHLKAHEQRLSPPTSKAYPTLLSPAEE</sequence>
<dbReference type="OrthoDB" id="437973at2759"/>
<organism evidence="2">
    <name type="scientific">Cyprideis torosa</name>
    <dbReference type="NCBI Taxonomy" id="163714"/>
    <lineage>
        <taxon>Eukaryota</taxon>
        <taxon>Metazoa</taxon>
        <taxon>Ecdysozoa</taxon>
        <taxon>Arthropoda</taxon>
        <taxon>Crustacea</taxon>
        <taxon>Oligostraca</taxon>
        <taxon>Ostracoda</taxon>
        <taxon>Podocopa</taxon>
        <taxon>Podocopida</taxon>
        <taxon>Cytherocopina</taxon>
        <taxon>Cytheroidea</taxon>
        <taxon>Cytherideidae</taxon>
        <taxon>Cyprideis</taxon>
    </lineage>
</organism>
<dbReference type="GO" id="GO:0009982">
    <property type="term" value="F:pseudouridine synthase activity"/>
    <property type="evidence" value="ECO:0007669"/>
    <property type="project" value="InterPro"/>
</dbReference>